<dbReference type="Pfam" id="PF00063">
    <property type="entry name" value="Myosin_head"/>
    <property type="match status" value="1"/>
</dbReference>
<dbReference type="FunFam" id="3.30.70.1590:FF:000003">
    <property type="entry name" value="Myosin-Va isoform 1"/>
    <property type="match status" value="1"/>
</dbReference>
<dbReference type="Gene3D" id="1.20.58.530">
    <property type="match status" value="1"/>
</dbReference>
<comment type="function">
    <text evidence="13">May be involved in vesicular trafficking via its association with the CART complex. The CART complex is necessary for efficient transferrin receptor recycling but not for EGFR degradation. Required in a complex with RAB11A and RAB11FIP2 for the transport of NPC1L1 to the plasma membrane. Together with RAB11A participates in CFTR trafficking to the plasma membrane and TF (transferrin) recycling in nonpolarized cells. Together with RAB11A and RAB8A participates in epithelial cell polarization. Together with RAB25 regulates transcytosis. Required for proper localization of bile salt export pump ABCB11 at the apical/canalicular plasma membrane of hepatocytes.</text>
</comment>
<reference evidence="21" key="1">
    <citation type="submission" date="2025-08" db="UniProtKB">
        <authorList>
            <consortium name="Ensembl"/>
        </authorList>
    </citation>
    <scope>IDENTIFICATION</scope>
</reference>
<dbReference type="GO" id="GO:0048731">
    <property type="term" value="P:system development"/>
    <property type="evidence" value="ECO:0007669"/>
    <property type="project" value="UniProtKB-ARBA"/>
</dbReference>
<keyword evidence="10 15" id="KW-0518">Myosin</keyword>
<dbReference type="PROSITE" id="PS51456">
    <property type="entry name" value="MYOSIN_MOTOR"/>
    <property type="match status" value="1"/>
</dbReference>
<evidence type="ECO:0000256" key="6">
    <source>
        <dbReference type="ARBA" id="ARBA00022741"/>
    </source>
</evidence>
<keyword evidence="7 15" id="KW-0067">ATP-binding</keyword>
<dbReference type="PROSITE" id="PS51844">
    <property type="entry name" value="SH3_LIKE"/>
    <property type="match status" value="1"/>
</dbReference>
<feature type="domain" description="Myosin N-terminal SH3-like" evidence="20">
    <location>
        <begin position="8"/>
        <end position="60"/>
    </location>
</feature>
<dbReference type="Gene3D" id="1.20.120.720">
    <property type="entry name" value="Myosin VI head, motor domain, U50 subdomain"/>
    <property type="match status" value="1"/>
</dbReference>
<dbReference type="GO" id="GO:0098685">
    <property type="term" value="C:Schaffer collateral - CA1 synapse"/>
    <property type="evidence" value="ECO:0007669"/>
    <property type="project" value="UniProtKB-ARBA"/>
</dbReference>
<evidence type="ECO:0000256" key="16">
    <source>
        <dbReference type="SAM" id="Coils"/>
    </source>
</evidence>
<dbReference type="Pfam" id="PF25966">
    <property type="entry name" value="Myo5a"/>
    <property type="match status" value="1"/>
</dbReference>
<dbReference type="FunFam" id="1.20.5.190:FF:000006">
    <property type="entry name" value="Myosin VA"/>
    <property type="match status" value="1"/>
</dbReference>
<dbReference type="InterPro" id="IPR000048">
    <property type="entry name" value="IQ_motif_EF-hand-BS"/>
</dbReference>
<dbReference type="InterPro" id="IPR004009">
    <property type="entry name" value="SH3_Myosin"/>
</dbReference>
<dbReference type="Gene3D" id="3.30.70.1590">
    <property type="match status" value="1"/>
</dbReference>
<dbReference type="CDD" id="cd01380">
    <property type="entry name" value="MYSc_Myo5"/>
    <property type="match status" value="1"/>
</dbReference>
<dbReference type="GO" id="GO:0005524">
    <property type="term" value="F:ATP binding"/>
    <property type="evidence" value="ECO:0007669"/>
    <property type="project" value="UniProtKB-UniRule"/>
</dbReference>
<evidence type="ECO:0000256" key="12">
    <source>
        <dbReference type="ARBA" id="ARBA00023203"/>
    </source>
</evidence>
<comment type="subcellular location">
    <subcellularLocation>
        <location evidence="1">Cytoplasm</location>
    </subcellularLocation>
</comment>
<evidence type="ECO:0000256" key="14">
    <source>
        <dbReference type="ARBA" id="ARBA00068038"/>
    </source>
</evidence>
<feature type="coiled-coil region" evidence="16">
    <location>
        <begin position="1224"/>
        <end position="1320"/>
    </location>
</feature>
<keyword evidence="6 15" id="KW-0547">Nucleotide-binding</keyword>
<dbReference type="GO" id="GO:0051015">
    <property type="term" value="F:actin filament binding"/>
    <property type="evidence" value="ECO:0007669"/>
    <property type="project" value="TreeGrafter"/>
</dbReference>
<dbReference type="Gene3D" id="1.10.10.820">
    <property type="match status" value="1"/>
</dbReference>
<feature type="region of interest" description="Actin-binding" evidence="15">
    <location>
        <begin position="636"/>
        <end position="658"/>
    </location>
</feature>
<dbReference type="InterPro" id="IPR002710">
    <property type="entry name" value="Dilute_dom"/>
</dbReference>
<dbReference type="FunFam" id="1.20.58.530:FF:000002">
    <property type="entry name" value="Class V myosin"/>
    <property type="match status" value="1"/>
</dbReference>
<dbReference type="PROSITE" id="PS51126">
    <property type="entry name" value="DILUTE"/>
    <property type="match status" value="1"/>
</dbReference>
<evidence type="ECO:0000256" key="13">
    <source>
        <dbReference type="ARBA" id="ARBA00058661"/>
    </source>
</evidence>
<dbReference type="Gene3D" id="3.40.850.10">
    <property type="entry name" value="Kinesin motor domain"/>
    <property type="match status" value="1"/>
</dbReference>
<evidence type="ECO:0000256" key="2">
    <source>
        <dbReference type="ARBA" id="ARBA00008314"/>
    </source>
</evidence>
<comment type="similarity">
    <text evidence="2 15">Belongs to the TRAFAC class myosin-kinesin ATPase superfamily. Myosin family.</text>
</comment>
<dbReference type="GO" id="GO:0007015">
    <property type="term" value="P:actin filament organization"/>
    <property type="evidence" value="ECO:0007669"/>
    <property type="project" value="TreeGrafter"/>
</dbReference>
<dbReference type="Proteomes" id="UP000472260">
    <property type="component" value="Unassembled WGS sequence"/>
</dbReference>
<evidence type="ECO:0000256" key="11">
    <source>
        <dbReference type="ARBA" id="ARBA00023175"/>
    </source>
</evidence>
<dbReference type="FunFam" id="1.20.5.190:FF:000001">
    <property type="entry name" value="unconventional myosin-Va"/>
    <property type="match status" value="1"/>
</dbReference>
<dbReference type="InterPro" id="IPR058662">
    <property type="entry name" value="Myo5a/b_dom"/>
</dbReference>
<keyword evidence="9 16" id="KW-0175">Coiled coil</keyword>
<evidence type="ECO:0000256" key="7">
    <source>
        <dbReference type="ARBA" id="ARBA00022840"/>
    </source>
</evidence>
<proteinExistence type="inferred from homology"/>
<dbReference type="PANTHER" id="PTHR13140:SF356">
    <property type="entry name" value="UNCONVENTIONAL MYOSIN-VB"/>
    <property type="match status" value="1"/>
</dbReference>
<accession>A0A671LJH0</accession>
<dbReference type="PRINTS" id="PR00193">
    <property type="entry name" value="MYOSINHEAVY"/>
</dbReference>
<dbReference type="GO" id="GO:0016020">
    <property type="term" value="C:membrane"/>
    <property type="evidence" value="ECO:0007669"/>
    <property type="project" value="TreeGrafter"/>
</dbReference>
<dbReference type="PANTHER" id="PTHR13140">
    <property type="entry name" value="MYOSIN"/>
    <property type="match status" value="1"/>
</dbReference>
<sequence>MSVTELYSRYTRVWIPDPDDVWKSAEIIKDYKEGDPVLNLKLEDETTLEYSIGPKDNPLPFLRNPDILVGENDLTALSYLHEPAVLHNLKVRFLESNHIYTYCGIVLVAINPYEQLQIYGEEVINAYSGQNMGDMDPHIFAVAEEAYKQMARDEKNQSIIVSGESGAGKTVSAKYAMRFFATVGGSANDTSVEEKVLASSPIMEAIGNAKTTRNDNSSRFGKYIQIGFDRRYYIIGANMRTYLLEKSRVVFQAEDERNYHIFYQLCASSSLSEFKDLSLTSAEDFTYTSLGENIFIEGVNDAEDLVKTREALTMLGVKEIHQMSIFKIIASILHLGNVGIVSERDGESCHINRDDTHLHHFCRLLGIEQEQMEHWLCRRKLVTTAETYVKNMSHAQAVNARDALAKHIYAHLFDWIVEHINKALHTSTKQHSFIGVLDIYGFETFEINSFEQFCINYANEKLQQQFNSHVFKLEQEEYMKEQIPWTLIDFYDNQPCIDLIEAKLGILDLLDEECKVPKGTDQNWAQKLYSKHSNSGHFEKPRMSNRSFIVVHFADKVEYQCDGFLEKNRDTVYEEQINILKASQLVADLFHDGKDSGPPSATSKNAKINVRAAKPVPKGHNREHRKSVGTQFRNSLHLLMETLNATTPHYVRCIKPNDYKESFVFDSRRAVQQLRACGVLETIRISAAGYPSRWTYPDFFSRYRVLMTKKDMTIGDKKQVCKNLLETLIKDPDKFQFGKTKIFFRAGQVAYLEKLRADKFRFACIKIQKTVRGWLQRIRYRKIRKSAITLQRYGRGYLARRYAEMLRLTRAALICQKQYRMVRVRQEYLRIRRAVITIQAFARGMFIRRLYQEFLLHHKAMIIQKTVRGWLVRKKYLRARNAAIVIQCFYRRVRAKRQLKQLKIAARSAEHFKNLNVGMENKIVQLQKKMDNQSKEHKTQNEQLNVTNTALGSEVTKLQKELETLRIRQTAGTQVTSLQEELEKLRVELQEAHAQRKQIEEEFSNEKQELEQVRKDLEKENTLLKKEKEEVNRRIQNPTQGEFHASESHTRLQVELDEERQRYQNLVKEYSRLEQRYENLQEDLSSMKFHPGHRRNPSNQSSLGSDSNYTSISMSEVGDTDDTIQQVEEMGIEKAAMDLSVFMKLQKRVRELEQERKRLQTNLEKVEELSKRKACLFVISTSEEDINADLAYNSLKVRVRPAQCNVYTHLYYSVACLDVFRLLEAQLQTKSRQHKDELEALHTQIELQKDNLEKKQEMLDHFSTLSPEALVEFSVQQEITRLTNENLDLKELVEKLEKNEKKLKKQLRIYMKKVQELEADSSGHRFVSQVINYRYVWLHVLSLDMKPNVVSATVPCLPAYILFMCIRHADYINDDQKVHSLLTTTINAIKKVLKRNSDDFEMTSFWLANTSRLLHCLKQYSGDEAFMTQNIAKQNEHCLKNFDLAEYRQVLSDLSIQIYQQLVRIAEGIMQPMIVSAMLESESIPSLAGVKPMGYRNRSSSLDCESGGPAGYTLQALVKQLGQFYTIMADHGLDPEISQQVVRQLFYSINAVTLNNLLLRKDVCSWSTGMQLRYNISQLEEWLRGKNLHQSGAVATMEPVIQAAQLLQVKKKTSQDAEAICSLCTALSLQQIVKILNLYTPLNEFEERVTVSFIRDIQNRLQDRIENNQLLVDTKYTFPVLFPYTPSVLSLENIHIPASLSLDFLTRV</sequence>
<dbReference type="InterPro" id="IPR036103">
    <property type="entry name" value="MYSc_Myo5"/>
</dbReference>
<dbReference type="SMART" id="SM00242">
    <property type="entry name" value="MYSc"/>
    <property type="match status" value="1"/>
</dbReference>
<dbReference type="InterPro" id="IPR036961">
    <property type="entry name" value="Kinesin_motor_dom_sf"/>
</dbReference>
<evidence type="ECO:0000256" key="3">
    <source>
        <dbReference type="ARBA" id="ARBA00022490"/>
    </source>
</evidence>
<dbReference type="FunFam" id="1.10.10.820:FF:000001">
    <property type="entry name" value="Myosin heavy chain"/>
    <property type="match status" value="1"/>
</dbReference>
<feature type="domain" description="Myosin motor" evidence="19">
    <location>
        <begin position="69"/>
        <end position="757"/>
    </location>
</feature>
<evidence type="ECO:0000256" key="17">
    <source>
        <dbReference type="SAM" id="MobiDB-lite"/>
    </source>
</evidence>
<keyword evidence="12 15" id="KW-0009">Actin-binding</keyword>
<name>A0A671LJH0_9TELE</name>
<keyword evidence="11 15" id="KW-0505">Motor protein</keyword>
<dbReference type="SMART" id="SM01132">
    <property type="entry name" value="DIL"/>
    <property type="match status" value="1"/>
</dbReference>
<evidence type="ECO:0000256" key="10">
    <source>
        <dbReference type="ARBA" id="ARBA00023123"/>
    </source>
</evidence>
<evidence type="ECO:0000256" key="5">
    <source>
        <dbReference type="ARBA" id="ARBA00022737"/>
    </source>
</evidence>
<keyword evidence="4" id="KW-0597">Phosphoprotein</keyword>
<feature type="binding site" evidence="15">
    <location>
        <begin position="163"/>
        <end position="170"/>
    </location>
    <ligand>
        <name>ATP</name>
        <dbReference type="ChEBI" id="CHEBI:30616"/>
    </ligand>
</feature>
<protein>
    <recommendedName>
        <fullName evidence="14">Unconventional myosin-Vb</fullName>
    </recommendedName>
</protein>
<evidence type="ECO:0000259" key="18">
    <source>
        <dbReference type="PROSITE" id="PS51126"/>
    </source>
</evidence>
<dbReference type="SUPFAM" id="SSF52540">
    <property type="entry name" value="P-loop containing nucleoside triphosphate hydrolases"/>
    <property type="match status" value="2"/>
</dbReference>
<dbReference type="InterPro" id="IPR027417">
    <property type="entry name" value="P-loop_NTPase"/>
</dbReference>
<dbReference type="PROSITE" id="PS50096">
    <property type="entry name" value="IQ"/>
    <property type="match status" value="5"/>
</dbReference>
<evidence type="ECO:0000256" key="15">
    <source>
        <dbReference type="PROSITE-ProRule" id="PRU00782"/>
    </source>
</evidence>
<keyword evidence="3" id="KW-0963">Cytoplasm</keyword>
<dbReference type="Pfam" id="PF00612">
    <property type="entry name" value="IQ"/>
    <property type="match status" value="6"/>
</dbReference>
<dbReference type="Gene3D" id="1.20.5.190">
    <property type="match status" value="3"/>
</dbReference>
<dbReference type="GO" id="GO:0005516">
    <property type="term" value="F:calmodulin binding"/>
    <property type="evidence" value="ECO:0007669"/>
    <property type="project" value="UniProtKB-KW"/>
</dbReference>
<dbReference type="InterPro" id="IPR001609">
    <property type="entry name" value="Myosin_head_motor_dom-like"/>
</dbReference>
<dbReference type="GO" id="GO:0000146">
    <property type="term" value="F:microfilament motor activity"/>
    <property type="evidence" value="ECO:0007669"/>
    <property type="project" value="TreeGrafter"/>
</dbReference>
<dbReference type="Pfam" id="PF01843">
    <property type="entry name" value="DIL"/>
    <property type="match status" value="1"/>
</dbReference>
<feature type="domain" description="Dilute" evidence="18">
    <location>
        <begin position="1383"/>
        <end position="1663"/>
    </location>
</feature>
<evidence type="ECO:0000256" key="9">
    <source>
        <dbReference type="ARBA" id="ARBA00023054"/>
    </source>
</evidence>
<evidence type="ECO:0000256" key="1">
    <source>
        <dbReference type="ARBA" id="ARBA00004496"/>
    </source>
</evidence>
<dbReference type="GO" id="GO:0005737">
    <property type="term" value="C:cytoplasm"/>
    <property type="evidence" value="ECO:0007669"/>
    <property type="project" value="UniProtKB-SubCell"/>
</dbReference>
<keyword evidence="5" id="KW-0677">Repeat</keyword>
<evidence type="ECO:0000313" key="22">
    <source>
        <dbReference type="Proteomes" id="UP000472260"/>
    </source>
</evidence>
<reference evidence="21" key="2">
    <citation type="submission" date="2025-09" db="UniProtKB">
        <authorList>
            <consortium name="Ensembl"/>
        </authorList>
    </citation>
    <scope>IDENTIFICATION</scope>
</reference>
<evidence type="ECO:0000259" key="20">
    <source>
        <dbReference type="PROSITE" id="PS51844"/>
    </source>
</evidence>
<organism evidence="21 22">
    <name type="scientific">Sinocyclocheilus anshuiensis</name>
    <dbReference type="NCBI Taxonomy" id="1608454"/>
    <lineage>
        <taxon>Eukaryota</taxon>
        <taxon>Metazoa</taxon>
        <taxon>Chordata</taxon>
        <taxon>Craniata</taxon>
        <taxon>Vertebrata</taxon>
        <taxon>Euteleostomi</taxon>
        <taxon>Actinopterygii</taxon>
        <taxon>Neopterygii</taxon>
        <taxon>Teleostei</taxon>
        <taxon>Ostariophysi</taxon>
        <taxon>Cypriniformes</taxon>
        <taxon>Cyprinidae</taxon>
        <taxon>Cyprininae</taxon>
        <taxon>Sinocyclocheilus</taxon>
    </lineage>
</organism>
<dbReference type="FunFam" id="1.20.120.720:FF:000016">
    <property type="entry name" value="Myosin VB"/>
    <property type="match status" value="1"/>
</dbReference>
<evidence type="ECO:0000256" key="8">
    <source>
        <dbReference type="ARBA" id="ARBA00022860"/>
    </source>
</evidence>
<keyword evidence="22" id="KW-1185">Reference proteome</keyword>
<evidence type="ECO:0000259" key="19">
    <source>
        <dbReference type="PROSITE" id="PS51456"/>
    </source>
</evidence>
<feature type="compositionally biased region" description="Polar residues" evidence="17">
    <location>
        <begin position="1097"/>
        <end position="1114"/>
    </location>
</feature>
<dbReference type="GO" id="GO:0016459">
    <property type="term" value="C:myosin complex"/>
    <property type="evidence" value="ECO:0007669"/>
    <property type="project" value="UniProtKB-KW"/>
</dbReference>
<feature type="region of interest" description="Disordered" evidence="17">
    <location>
        <begin position="1087"/>
        <end position="1115"/>
    </location>
</feature>
<dbReference type="SMART" id="SM00015">
    <property type="entry name" value="IQ"/>
    <property type="match status" value="6"/>
</dbReference>
<gene>
    <name evidence="21" type="primary">myo5b</name>
</gene>
<dbReference type="Ensembl" id="ENSSANT00000021944.1">
    <property type="protein sequence ID" value="ENSSANP00000020585.1"/>
    <property type="gene ID" value="ENSSANG00000005860.1"/>
</dbReference>
<keyword evidence="8" id="KW-0112">Calmodulin-binding</keyword>
<evidence type="ECO:0000256" key="4">
    <source>
        <dbReference type="ARBA" id="ARBA00022553"/>
    </source>
</evidence>
<evidence type="ECO:0000313" key="21">
    <source>
        <dbReference type="Ensembl" id="ENSSANP00000020585.1"/>
    </source>
</evidence>
<feature type="coiled-coil region" evidence="16">
    <location>
        <begin position="1142"/>
        <end position="1172"/>
    </location>
</feature>